<protein>
    <submittedName>
        <fullName evidence="1">Uncharacterized protein</fullName>
    </submittedName>
</protein>
<evidence type="ECO:0000313" key="2">
    <source>
        <dbReference type="Proteomes" id="UP000292118"/>
    </source>
</evidence>
<reference evidence="1 2" key="1">
    <citation type="submission" date="2019-01" db="EMBL/GenBank/DDBJ databases">
        <title>Genome sequencing of strain FW10M-9.</title>
        <authorList>
            <person name="Heo J."/>
            <person name="Kim S.-J."/>
            <person name="Kim J.-S."/>
            <person name="Hong S.-B."/>
            <person name="Kwon S.-W."/>
        </authorList>
    </citation>
    <scope>NUCLEOTIDE SEQUENCE [LARGE SCALE GENOMIC DNA]</scope>
    <source>
        <strain evidence="1 2">FW10M-9</strain>
    </source>
</reference>
<name>A0A4P6F3Y5_9MICO</name>
<dbReference type="OrthoDB" id="5074050at2"/>
<dbReference type="AlphaFoldDB" id="A0A4P6F3Y5"/>
<evidence type="ECO:0000313" key="1">
    <source>
        <dbReference type="EMBL" id="QAY69975.1"/>
    </source>
</evidence>
<accession>A0A4P6F3Y5</accession>
<dbReference type="KEGG" id="xya:ET471_07970"/>
<organism evidence="1 2">
    <name type="scientific">Xylanimonas protaetiae</name>
    <dbReference type="NCBI Taxonomy" id="2509457"/>
    <lineage>
        <taxon>Bacteria</taxon>
        <taxon>Bacillati</taxon>
        <taxon>Actinomycetota</taxon>
        <taxon>Actinomycetes</taxon>
        <taxon>Micrococcales</taxon>
        <taxon>Promicromonosporaceae</taxon>
        <taxon>Xylanimonas</taxon>
    </lineage>
</organism>
<gene>
    <name evidence="1" type="ORF">ET471_07970</name>
</gene>
<proteinExistence type="predicted"/>
<keyword evidence="2" id="KW-1185">Reference proteome</keyword>
<dbReference type="Proteomes" id="UP000292118">
    <property type="component" value="Chromosome"/>
</dbReference>
<sequence>MATPIDGVIDGEDSALIKADQRFLNGVVAAVHIRDLTGRPALDIDGDEGPKTVKVRQFWLYNTQAPAILGRGARVEDFDGEAGPETTNLHQHALNLATARSGRY</sequence>
<dbReference type="EMBL" id="CP035493">
    <property type="protein sequence ID" value="QAY69975.1"/>
    <property type="molecule type" value="Genomic_DNA"/>
</dbReference>